<dbReference type="AlphaFoldDB" id="G9MGC0"/>
<dbReference type="OMA" id="APMAREY"/>
<accession>G9MGC0</accession>
<feature type="region of interest" description="Disordered" evidence="1">
    <location>
        <begin position="422"/>
        <end position="507"/>
    </location>
</feature>
<proteinExistence type="predicted"/>
<sequence length="507" mass="56018">MPPKPRAKQNRKPAQRKPKPGINGLPLAVDPSVVYTATAANNAATSAMPPPLHAPVPGSMSVPVSDTQMAHEHVDLHTTLPLTSSHGASSGLPSPSLTDEASSATTHAQAVSYCQLAEAAMAFHPVHENTTNQAMSGQNGPAIWQRPVQESNQPTTEATHLHEAMLQAISVLRQRVAEFSGENPCPVNNSERDRYGNLVAASNEYDVFFLILHQQYCCWLIDKKISYENLQPVPPELVDVTFNEFGFYAVFGDDRHITYPHWLWYSKFPGFVNVNVGLDREFKQVRDFVTAFGMNWPEMKKGLLSQMVPLMAYQIRDGLRCASNFIAVTLFTRIRRAIGVVDCPLTARFNLIFNMDMKQEASFEQHNASPMEKNIARSAVMASYMELVQQIREGARRPVSAAPAANPSAGMLAPGLPVANHASVNRDQSTNTNRPDMPPRQQQQQQQQNLSQLPQGPPQSQAHAAMSHQPHAPPPQPFQRRRRPLDNPQPILLPAIQPPAQPTASFQ</sequence>
<evidence type="ECO:0000313" key="3">
    <source>
        <dbReference type="Proteomes" id="UP000007115"/>
    </source>
</evidence>
<evidence type="ECO:0000256" key="1">
    <source>
        <dbReference type="SAM" id="MobiDB-lite"/>
    </source>
</evidence>
<protein>
    <submittedName>
        <fullName evidence="2">Uncharacterized protein</fullName>
    </submittedName>
</protein>
<dbReference type="GeneID" id="25797358"/>
<keyword evidence="3" id="KW-1185">Reference proteome</keyword>
<organism evidence="2 3">
    <name type="scientific">Hypocrea virens (strain Gv29-8 / FGSC 10586)</name>
    <name type="common">Gliocladium virens</name>
    <name type="synonym">Trichoderma virens</name>
    <dbReference type="NCBI Taxonomy" id="413071"/>
    <lineage>
        <taxon>Eukaryota</taxon>
        <taxon>Fungi</taxon>
        <taxon>Dikarya</taxon>
        <taxon>Ascomycota</taxon>
        <taxon>Pezizomycotina</taxon>
        <taxon>Sordariomycetes</taxon>
        <taxon>Hypocreomycetidae</taxon>
        <taxon>Hypocreales</taxon>
        <taxon>Hypocreaceae</taxon>
        <taxon>Trichoderma</taxon>
    </lineage>
</organism>
<feature type="region of interest" description="Disordered" evidence="1">
    <location>
        <begin position="81"/>
        <end position="103"/>
    </location>
</feature>
<feature type="region of interest" description="Disordered" evidence="1">
    <location>
        <begin position="1"/>
        <end position="26"/>
    </location>
</feature>
<evidence type="ECO:0000313" key="2">
    <source>
        <dbReference type="EMBL" id="EHK26569.1"/>
    </source>
</evidence>
<dbReference type="HOGENOM" id="CLU_538146_0_0_1"/>
<dbReference type="eggNOG" id="KOG2169">
    <property type="taxonomic scope" value="Eukaryota"/>
</dbReference>
<dbReference type="Proteomes" id="UP000007115">
    <property type="component" value="Unassembled WGS sequence"/>
</dbReference>
<name>G9MGC0_HYPVG</name>
<gene>
    <name evidence="2" type="ORF">TRIVIDRAFT_70546</name>
</gene>
<dbReference type="EMBL" id="ABDF02000002">
    <property type="protein sequence ID" value="EHK26569.1"/>
    <property type="molecule type" value="Genomic_DNA"/>
</dbReference>
<feature type="non-terminal residue" evidence="2">
    <location>
        <position position="507"/>
    </location>
</feature>
<feature type="compositionally biased region" description="Low complexity" evidence="1">
    <location>
        <begin position="439"/>
        <end position="470"/>
    </location>
</feature>
<dbReference type="RefSeq" id="XP_013960770.1">
    <property type="nucleotide sequence ID" value="XM_014105295.1"/>
</dbReference>
<feature type="compositionally biased region" description="Polar residues" evidence="1">
    <location>
        <begin position="422"/>
        <end position="434"/>
    </location>
</feature>
<comment type="caution">
    <text evidence="2">The sequence shown here is derived from an EMBL/GenBank/DDBJ whole genome shotgun (WGS) entry which is preliminary data.</text>
</comment>
<feature type="compositionally biased region" description="Basic residues" evidence="1">
    <location>
        <begin position="1"/>
        <end position="19"/>
    </location>
</feature>
<reference evidence="2 3" key="1">
    <citation type="journal article" date="2011" name="Genome Biol.">
        <title>Comparative genome sequence analysis underscores mycoparasitism as the ancestral life style of Trichoderma.</title>
        <authorList>
            <person name="Kubicek C.P."/>
            <person name="Herrera-Estrella A."/>
            <person name="Seidl-Seiboth V."/>
            <person name="Martinez D.A."/>
            <person name="Druzhinina I.S."/>
            <person name="Thon M."/>
            <person name="Zeilinger S."/>
            <person name="Casas-Flores S."/>
            <person name="Horwitz B.A."/>
            <person name="Mukherjee P.K."/>
            <person name="Mukherjee M."/>
            <person name="Kredics L."/>
            <person name="Alcaraz L.D."/>
            <person name="Aerts A."/>
            <person name="Antal Z."/>
            <person name="Atanasova L."/>
            <person name="Cervantes-Badillo M.G."/>
            <person name="Challacombe J."/>
            <person name="Chertkov O."/>
            <person name="McCluskey K."/>
            <person name="Coulpier F."/>
            <person name="Deshpande N."/>
            <person name="von Doehren H."/>
            <person name="Ebbole D.J."/>
            <person name="Esquivel-Naranjo E.U."/>
            <person name="Fekete E."/>
            <person name="Flipphi M."/>
            <person name="Glaser F."/>
            <person name="Gomez-Rodriguez E.Y."/>
            <person name="Gruber S."/>
            <person name="Han C."/>
            <person name="Henrissat B."/>
            <person name="Hermosa R."/>
            <person name="Hernandez-Onate M."/>
            <person name="Karaffa L."/>
            <person name="Kosti I."/>
            <person name="Le Crom S."/>
            <person name="Lindquist E."/>
            <person name="Lucas S."/>
            <person name="Luebeck M."/>
            <person name="Luebeck P.S."/>
            <person name="Margeot A."/>
            <person name="Metz B."/>
            <person name="Misra M."/>
            <person name="Nevalainen H."/>
            <person name="Omann M."/>
            <person name="Packer N."/>
            <person name="Perrone G."/>
            <person name="Uresti-Rivera E.E."/>
            <person name="Salamov A."/>
            <person name="Schmoll M."/>
            <person name="Seiboth B."/>
            <person name="Shapiro H."/>
            <person name="Sukno S."/>
            <person name="Tamayo-Ramos J.A."/>
            <person name="Tisch D."/>
            <person name="Wiest A."/>
            <person name="Wilkinson H.H."/>
            <person name="Zhang M."/>
            <person name="Coutinho P.M."/>
            <person name="Kenerley C.M."/>
            <person name="Monte E."/>
            <person name="Baker S.E."/>
            <person name="Grigoriev I.V."/>
        </authorList>
    </citation>
    <scope>NUCLEOTIDE SEQUENCE [LARGE SCALE GENOMIC DNA]</scope>
    <source>
        <strain evidence="3">Gv29-8 / FGSC 10586</strain>
    </source>
</reference>
<dbReference type="OrthoDB" id="27975at2759"/>
<dbReference type="InParanoid" id="G9MGC0"/>
<dbReference type="VEuPathDB" id="FungiDB:TRIVIDRAFT_70546"/>
<dbReference type="STRING" id="413071.G9MGC0"/>